<feature type="region of interest" description="Disordered" evidence="2">
    <location>
        <begin position="39"/>
        <end position="59"/>
    </location>
</feature>
<protein>
    <submittedName>
        <fullName evidence="3">Uncharacterized protein</fullName>
    </submittedName>
</protein>
<reference evidence="3" key="1">
    <citation type="journal article" date="2013" name="BMC Genomics">
        <title>Unscrambling butterfly oogenesis.</title>
        <authorList>
            <person name="Carter J.M."/>
            <person name="Baker S.C."/>
            <person name="Pink R."/>
            <person name="Carter D.R."/>
            <person name="Collins A."/>
            <person name="Tomlin J."/>
            <person name="Gibbs M."/>
            <person name="Breuker C.J."/>
        </authorList>
    </citation>
    <scope>NUCLEOTIDE SEQUENCE</scope>
    <source>
        <tissue evidence="3">Ovary</tissue>
    </source>
</reference>
<evidence type="ECO:0000256" key="2">
    <source>
        <dbReference type="SAM" id="MobiDB-lite"/>
    </source>
</evidence>
<feature type="coiled-coil region" evidence="1">
    <location>
        <begin position="1"/>
        <end position="28"/>
    </location>
</feature>
<organism evidence="3">
    <name type="scientific">Pararge aegeria</name>
    <name type="common">speckled wood butterfly</name>
    <dbReference type="NCBI Taxonomy" id="116150"/>
    <lineage>
        <taxon>Eukaryota</taxon>
        <taxon>Metazoa</taxon>
        <taxon>Ecdysozoa</taxon>
        <taxon>Arthropoda</taxon>
        <taxon>Hexapoda</taxon>
        <taxon>Insecta</taxon>
        <taxon>Pterygota</taxon>
        <taxon>Neoptera</taxon>
        <taxon>Endopterygota</taxon>
        <taxon>Lepidoptera</taxon>
        <taxon>Glossata</taxon>
        <taxon>Ditrysia</taxon>
        <taxon>Papilionoidea</taxon>
        <taxon>Nymphalidae</taxon>
        <taxon>Satyrinae</taxon>
        <taxon>Satyrini</taxon>
        <taxon>Parargina</taxon>
        <taxon>Pararge</taxon>
    </lineage>
</organism>
<reference evidence="3" key="2">
    <citation type="submission" date="2013-05" db="EMBL/GenBank/DDBJ databases">
        <authorList>
            <person name="Carter J.-M."/>
            <person name="Baker S.C."/>
            <person name="Pink R."/>
            <person name="Carter D.R.F."/>
            <person name="Collins A."/>
            <person name="Tomlin J."/>
            <person name="Gibbs M."/>
            <person name="Breuker C.J."/>
        </authorList>
    </citation>
    <scope>NUCLEOTIDE SEQUENCE</scope>
    <source>
        <tissue evidence="3">Ovary</tissue>
    </source>
</reference>
<dbReference type="AlphaFoldDB" id="S4PJH5"/>
<proteinExistence type="predicted"/>
<dbReference type="EMBL" id="GAIX01001436">
    <property type="protein sequence ID" value="JAA91124.1"/>
    <property type="molecule type" value="Transcribed_RNA"/>
</dbReference>
<name>S4PJH5_9NEOP</name>
<accession>S4PJH5</accession>
<keyword evidence="1" id="KW-0175">Coiled coil</keyword>
<evidence type="ECO:0000256" key="1">
    <source>
        <dbReference type="SAM" id="Coils"/>
    </source>
</evidence>
<evidence type="ECO:0000313" key="3">
    <source>
        <dbReference type="EMBL" id="JAA91124.1"/>
    </source>
</evidence>
<sequence>MRERDDQCRALKEAKAALEAKLLDYTQEDGVAASLRKKRQALHDQRRVPPVESADAATDTSDDLLTYKVDNSKLGSDDKQAAELKRLKMALEKVSQQKNELEHQLSAAPLYVATGSAIVQNQQITDVMKENQKLKKMNAKLVTICKKRGKALMDSNRENEQPSENFN</sequence>